<dbReference type="Pfam" id="PF08668">
    <property type="entry name" value="HDOD"/>
    <property type="match status" value="1"/>
</dbReference>
<gene>
    <name evidence="3" type="ORF">FLL46_04700</name>
</gene>
<organism evidence="3 4">
    <name type="scientific">Aliikangiella coralliicola</name>
    <dbReference type="NCBI Taxonomy" id="2592383"/>
    <lineage>
        <taxon>Bacteria</taxon>
        <taxon>Pseudomonadati</taxon>
        <taxon>Pseudomonadota</taxon>
        <taxon>Gammaproteobacteria</taxon>
        <taxon>Oceanospirillales</taxon>
        <taxon>Pleioneaceae</taxon>
        <taxon>Aliikangiella</taxon>
    </lineage>
</organism>
<accession>A0A545UH87</accession>
<evidence type="ECO:0000313" key="3">
    <source>
        <dbReference type="EMBL" id="TQV88836.1"/>
    </source>
</evidence>
<dbReference type="InterPro" id="IPR035919">
    <property type="entry name" value="EAL_sf"/>
</dbReference>
<dbReference type="Gene3D" id="1.10.3210.10">
    <property type="entry name" value="Hypothetical protein af1432"/>
    <property type="match status" value="1"/>
</dbReference>
<comment type="caution">
    <text evidence="3">The sequence shown here is derived from an EMBL/GenBank/DDBJ whole genome shotgun (WGS) entry which is preliminary data.</text>
</comment>
<dbReference type="SMART" id="SM00052">
    <property type="entry name" value="EAL"/>
    <property type="match status" value="1"/>
</dbReference>
<feature type="domain" description="HDOD" evidence="2">
    <location>
        <begin position="208"/>
        <end position="397"/>
    </location>
</feature>
<dbReference type="InterPro" id="IPR052340">
    <property type="entry name" value="RNase_Y/CdgJ"/>
</dbReference>
<evidence type="ECO:0000259" key="1">
    <source>
        <dbReference type="PROSITE" id="PS50883"/>
    </source>
</evidence>
<dbReference type="PROSITE" id="PS50883">
    <property type="entry name" value="EAL"/>
    <property type="match status" value="1"/>
</dbReference>
<dbReference type="OrthoDB" id="9804751at2"/>
<reference evidence="3 4" key="1">
    <citation type="submission" date="2019-07" db="EMBL/GenBank/DDBJ databases">
        <title>Draft genome for Aliikangiella sp. M105.</title>
        <authorList>
            <person name="Wang G."/>
        </authorList>
    </citation>
    <scope>NUCLEOTIDE SEQUENCE [LARGE SCALE GENOMIC DNA]</scope>
    <source>
        <strain evidence="3 4">M105</strain>
    </source>
</reference>
<dbReference type="RefSeq" id="WP_142892321.1">
    <property type="nucleotide sequence ID" value="NZ_ML660161.1"/>
</dbReference>
<dbReference type="Gene3D" id="3.20.20.450">
    <property type="entry name" value="EAL domain"/>
    <property type="match status" value="1"/>
</dbReference>
<dbReference type="PROSITE" id="PS51833">
    <property type="entry name" value="HDOD"/>
    <property type="match status" value="1"/>
</dbReference>
<evidence type="ECO:0000313" key="4">
    <source>
        <dbReference type="Proteomes" id="UP000315439"/>
    </source>
</evidence>
<dbReference type="PANTHER" id="PTHR33525:SF4">
    <property type="entry name" value="CYCLIC DI-GMP PHOSPHODIESTERASE CDGJ"/>
    <property type="match status" value="1"/>
</dbReference>
<name>A0A545UH87_9GAMM</name>
<dbReference type="AlphaFoldDB" id="A0A545UH87"/>
<dbReference type="SUPFAM" id="SSF141868">
    <property type="entry name" value="EAL domain-like"/>
    <property type="match status" value="1"/>
</dbReference>
<protein>
    <submittedName>
        <fullName evidence="3">HDOD domain-containing protein</fullName>
    </submittedName>
</protein>
<dbReference type="PIRSF" id="PIRSF003180">
    <property type="entry name" value="DiGMPpdiest_YuxH"/>
    <property type="match status" value="1"/>
</dbReference>
<dbReference type="InterPro" id="IPR001633">
    <property type="entry name" value="EAL_dom"/>
</dbReference>
<dbReference type="InterPro" id="IPR013976">
    <property type="entry name" value="HDOD"/>
</dbReference>
<dbReference type="InterPro" id="IPR014408">
    <property type="entry name" value="dGMP_Pdiesterase_EAL/HD-GYP"/>
</dbReference>
<dbReference type="PANTHER" id="PTHR33525">
    <property type="match status" value="1"/>
</dbReference>
<evidence type="ECO:0000259" key="2">
    <source>
        <dbReference type="PROSITE" id="PS51833"/>
    </source>
</evidence>
<feature type="domain" description="EAL" evidence="1">
    <location>
        <begin position="1"/>
        <end position="214"/>
    </location>
</feature>
<dbReference type="SUPFAM" id="SSF109604">
    <property type="entry name" value="HD-domain/PDEase-like"/>
    <property type="match status" value="1"/>
</dbReference>
<proteinExistence type="predicted"/>
<sequence length="410" mass="46234">MPQSSTDALFARQPIYDNQMNLYGYEILYRDSNDNNATIDDPSSATLKLLMNYCSGLFENVHNTYVKIFINLTKELLISDIFFPLPPERVVIEILEDVDVDDELLIRISELKHQGYTFAIDDYNCSLKVEKLLPLMDLVKVDVLNVDIEEINALFKNLAKSLGKKNTPILLAEKVESESVLKECQRSGATLFQGFFLKKPEMVFGKKPSSTGQSALRLLAAIQQEGVTIKHISELVSHDIKISYQLLKIVNSPLCRLPRKVENIQEAVVYLGLKTVKQWIMVMTLSSQEKCPLELFRVVLERAKLCELIAQDEPDITADTCFTVGLFSNIDLVMRADKNWLLEQVGLSTEIIEAIIDKKGKLGNILSISEAVENANFIKLGELSPKDNGRVAILSIEAQRWANNILSHIK</sequence>
<dbReference type="Pfam" id="PF00563">
    <property type="entry name" value="EAL"/>
    <property type="match status" value="1"/>
</dbReference>
<dbReference type="Proteomes" id="UP000315439">
    <property type="component" value="Unassembled WGS sequence"/>
</dbReference>
<dbReference type="EMBL" id="VIKS01000003">
    <property type="protein sequence ID" value="TQV88836.1"/>
    <property type="molecule type" value="Genomic_DNA"/>
</dbReference>
<keyword evidence="4" id="KW-1185">Reference proteome</keyword>